<accession>A0A5D8Q9M6</accession>
<evidence type="ECO:0000256" key="2">
    <source>
        <dbReference type="ARBA" id="ARBA00022884"/>
    </source>
</evidence>
<evidence type="ECO:0000256" key="1">
    <source>
        <dbReference type="ARBA" id="ARBA00008348"/>
    </source>
</evidence>
<dbReference type="NCBIfam" id="TIGR00093">
    <property type="entry name" value="pseudouridine synthase"/>
    <property type="match status" value="1"/>
</dbReference>
<dbReference type="EC" id="5.4.99.-" evidence="4"/>
<dbReference type="PROSITE" id="PS01149">
    <property type="entry name" value="PSI_RSU"/>
    <property type="match status" value="1"/>
</dbReference>
<reference evidence="6 7" key="1">
    <citation type="submission" date="2019-08" db="EMBL/GenBank/DDBJ databases">
        <title>Calorimonas adulescens gen. nov., sp. nov., an anaerobic thermophilic bacterium from Sakhalin hot spring.</title>
        <authorList>
            <person name="Khomyakova M.A."/>
            <person name="Merkel A.Y."/>
            <person name="Novikov A."/>
            <person name="Bonch-Osmolovskaya E.A."/>
            <person name="Slobodkin A.I."/>
        </authorList>
    </citation>
    <scope>NUCLEOTIDE SEQUENCE [LARGE SCALE GENOMIC DNA]</scope>
    <source>
        <strain evidence="6 7">A05MB</strain>
    </source>
</reference>
<feature type="domain" description="RNA-binding S4" evidence="5">
    <location>
        <begin position="4"/>
        <end position="63"/>
    </location>
</feature>
<dbReference type="InterPro" id="IPR036986">
    <property type="entry name" value="S4_RNA-bd_sf"/>
</dbReference>
<dbReference type="Gene3D" id="3.30.70.580">
    <property type="entry name" value="Pseudouridine synthase I, catalytic domain, N-terminal subdomain"/>
    <property type="match status" value="1"/>
</dbReference>
<evidence type="ECO:0000313" key="7">
    <source>
        <dbReference type="Proteomes" id="UP000322976"/>
    </source>
</evidence>
<dbReference type="InterPro" id="IPR020094">
    <property type="entry name" value="TruA/RsuA/RluB/E/F_N"/>
</dbReference>
<keyword evidence="2" id="KW-0694">RNA-binding</keyword>
<comment type="similarity">
    <text evidence="1 4">Belongs to the pseudouridine synthase RsuA family.</text>
</comment>
<dbReference type="InterPro" id="IPR050343">
    <property type="entry name" value="RsuA_PseudoU_synthase"/>
</dbReference>
<dbReference type="PANTHER" id="PTHR47683">
    <property type="entry name" value="PSEUDOURIDINE SYNTHASE FAMILY PROTEIN-RELATED"/>
    <property type="match status" value="1"/>
</dbReference>
<keyword evidence="7" id="KW-1185">Reference proteome</keyword>
<dbReference type="Pfam" id="PF01479">
    <property type="entry name" value="S4"/>
    <property type="match status" value="1"/>
</dbReference>
<gene>
    <name evidence="6" type="ORF">FWJ32_11980</name>
</gene>
<dbReference type="SMART" id="SM00363">
    <property type="entry name" value="S4"/>
    <property type="match status" value="1"/>
</dbReference>
<comment type="caution">
    <text evidence="6">The sequence shown here is derived from an EMBL/GenBank/DDBJ whole genome shotgun (WGS) entry which is preliminary data.</text>
</comment>
<dbReference type="PANTHER" id="PTHR47683:SF2">
    <property type="entry name" value="RNA-BINDING S4 DOMAIN-CONTAINING PROTEIN"/>
    <property type="match status" value="1"/>
</dbReference>
<dbReference type="SUPFAM" id="SSF55120">
    <property type="entry name" value="Pseudouridine synthase"/>
    <property type="match status" value="1"/>
</dbReference>
<dbReference type="GO" id="GO:0003723">
    <property type="term" value="F:RNA binding"/>
    <property type="evidence" value="ECO:0007669"/>
    <property type="project" value="UniProtKB-KW"/>
</dbReference>
<evidence type="ECO:0000313" key="6">
    <source>
        <dbReference type="EMBL" id="TZE80819.1"/>
    </source>
</evidence>
<dbReference type="InterPro" id="IPR006145">
    <property type="entry name" value="PsdUridine_synth_RsuA/RluA"/>
</dbReference>
<dbReference type="Proteomes" id="UP000322976">
    <property type="component" value="Unassembled WGS sequence"/>
</dbReference>
<evidence type="ECO:0000256" key="4">
    <source>
        <dbReference type="RuleBase" id="RU003887"/>
    </source>
</evidence>
<evidence type="ECO:0000256" key="3">
    <source>
        <dbReference type="ARBA" id="ARBA00023235"/>
    </source>
</evidence>
<name>A0A5D8Q9M6_9THEO</name>
<dbReference type="GO" id="GO:0120159">
    <property type="term" value="F:rRNA pseudouridine synthase activity"/>
    <property type="evidence" value="ECO:0007669"/>
    <property type="project" value="UniProtKB-ARBA"/>
</dbReference>
<dbReference type="CDD" id="cd02870">
    <property type="entry name" value="PseudoU_synth_RsuA_like"/>
    <property type="match status" value="1"/>
</dbReference>
<proteinExistence type="inferred from homology"/>
<dbReference type="InterPro" id="IPR020103">
    <property type="entry name" value="PsdUridine_synth_cat_dom_sf"/>
</dbReference>
<dbReference type="FunFam" id="3.30.70.1560:FF:000001">
    <property type="entry name" value="Pseudouridine synthase"/>
    <property type="match status" value="1"/>
</dbReference>
<dbReference type="Gene3D" id="3.30.70.1560">
    <property type="entry name" value="Alpha-L RNA-binding motif"/>
    <property type="match status" value="1"/>
</dbReference>
<dbReference type="GO" id="GO:0000455">
    <property type="term" value="P:enzyme-directed rRNA pseudouridine synthesis"/>
    <property type="evidence" value="ECO:0007669"/>
    <property type="project" value="UniProtKB-ARBA"/>
</dbReference>
<dbReference type="Gene3D" id="3.10.290.10">
    <property type="entry name" value="RNA-binding S4 domain"/>
    <property type="match status" value="1"/>
</dbReference>
<dbReference type="Pfam" id="PF00849">
    <property type="entry name" value="PseudoU_synth_2"/>
    <property type="match status" value="1"/>
</dbReference>
<dbReference type="InterPro" id="IPR018496">
    <property type="entry name" value="PsdUridine_synth_RsuA/RluB_CS"/>
</dbReference>
<dbReference type="AlphaFoldDB" id="A0A5D8Q9M6"/>
<organism evidence="6 7">
    <name type="scientific">Calorimonas adulescens</name>
    <dbReference type="NCBI Taxonomy" id="2606906"/>
    <lineage>
        <taxon>Bacteria</taxon>
        <taxon>Bacillati</taxon>
        <taxon>Bacillota</taxon>
        <taxon>Clostridia</taxon>
        <taxon>Thermoanaerobacterales</taxon>
        <taxon>Thermoanaerobacteraceae</taxon>
        <taxon>Calorimonas</taxon>
    </lineage>
</organism>
<dbReference type="CDD" id="cd00165">
    <property type="entry name" value="S4"/>
    <property type="match status" value="1"/>
</dbReference>
<dbReference type="InterPro" id="IPR042092">
    <property type="entry name" value="PsdUridine_s_RsuA/RluB/E/F_cat"/>
</dbReference>
<evidence type="ECO:0000259" key="5">
    <source>
        <dbReference type="SMART" id="SM00363"/>
    </source>
</evidence>
<dbReference type="EMBL" id="VTPS01000023">
    <property type="protein sequence ID" value="TZE80819.1"/>
    <property type="molecule type" value="Genomic_DNA"/>
</dbReference>
<sequence length="241" mass="27822">MELMRISKYLSVSGITSRRKAEELIRSGRITINGKIITDLSFKIIPDLDIVKLDGNIIKMNVRKIYIKLFKPAGYITSSSDEFGRKTVLDLIDINERIFSIGRLDKDTRGLLLLTNDGDLAYKITHPKYEIEKTYRVRIKGEPKDEELNMLKVGIDLDDFKTSPAKIKLLNVYHNTCDLLIKIHEGKKRQIRRMFEYIGHPVIDLIRLKIGPIELGDLKEGQWVYMNNTELNSLKKIFGGR</sequence>
<dbReference type="InterPro" id="IPR000748">
    <property type="entry name" value="PsdUridine_synth_RsuA/RluB/E/F"/>
</dbReference>
<dbReference type="InterPro" id="IPR002942">
    <property type="entry name" value="S4_RNA-bd"/>
</dbReference>
<protein>
    <recommendedName>
        <fullName evidence="4">Pseudouridine synthase</fullName>
        <ecNumber evidence="4">5.4.99.-</ecNumber>
    </recommendedName>
</protein>
<dbReference type="FunFam" id="3.10.290.10:FF:000003">
    <property type="entry name" value="Pseudouridine synthase"/>
    <property type="match status" value="1"/>
</dbReference>
<keyword evidence="3 4" id="KW-0413">Isomerase</keyword>
<dbReference type="SUPFAM" id="SSF55174">
    <property type="entry name" value="Alpha-L RNA-binding motif"/>
    <property type="match status" value="1"/>
</dbReference>
<dbReference type="RefSeq" id="WP_149546210.1">
    <property type="nucleotide sequence ID" value="NZ_VTPS01000023.1"/>
</dbReference>
<dbReference type="GO" id="GO:0005829">
    <property type="term" value="C:cytosol"/>
    <property type="evidence" value="ECO:0007669"/>
    <property type="project" value="UniProtKB-ARBA"/>
</dbReference>